<proteinExistence type="predicted"/>
<feature type="transmembrane region" description="Helical" evidence="1">
    <location>
        <begin position="12"/>
        <end position="35"/>
    </location>
</feature>
<dbReference type="EMBL" id="MFFM01000044">
    <property type="protein sequence ID" value="OGF09227.1"/>
    <property type="molecule type" value="Genomic_DNA"/>
</dbReference>
<evidence type="ECO:0000313" key="3">
    <source>
        <dbReference type="Proteomes" id="UP000177230"/>
    </source>
</evidence>
<name>A0A1F5R429_9BACT</name>
<keyword evidence="1" id="KW-0812">Transmembrane</keyword>
<comment type="caution">
    <text evidence="2">The sequence shown here is derived from an EMBL/GenBank/DDBJ whole genome shotgun (WGS) entry which is preliminary data.</text>
</comment>
<accession>A0A1F5R429</accession>
<organism evidence="2 3">
    <name type="scientific">Candidatus Edwardsbacteria bacterium GWF2_54_11</name>
    <dbReference type="NCBI Taxonomy" id="1817851"/>
    <lineage>
        <taxon>Bacteria</taxon>
        <taxon>Candidatus Edwardsiibacteriota</taxon>
    </lineage>
</organism>
<evidence type="ECO:0000313" key="2">
    <source>
        <dbReference type="EMBL" id="OGF09227.1"/>
    </source>
</evidence>
<keyword evidence="1" id="KW-0472">Membrane</keyword>
<gene>
    <name evidence="2" type="ORF">A2024_05145</name>
</gene>
<sequence>MINDVEKKRRRIRWWFNITSSAIIILLGLAFLVMRYFYDFNPMQEKFWMITGLLLGYGLFRFVLYFWRGRHLYDDMEDE</sequence>
<evidence type="ECO:0000256" key="1">
    <source>
        <dbReference type="SAM" id="Phobius"/>
    </source>
</evidence>
<keyword evidence="1" id="KW-1133">Transmembrane helix</keyword>
<feature type="transmembrane region" description="Helical" evidence="1">
    <location>
        <begin position="47"/>
        <end position="67"/>
    </location>
</feature>
<dbReference type="AlphaFoldDB" id="A0A1F5R429"/>
<protein>
    <submittedName>
        <fullName evidence="2">Uncharacterized protein</fullName>
    </submittedName>
</protein>
<reference evidence="2 3" key="1">
    <citation type="journal article" date="2016" name="Nat. Commun.">
        <title>Thousands of microbial genomes shed light on interconnected biogeochemical processes in an aquifer system.</title>
        <authorList>
            <person name="Anantharaman K."/>
            <person name="Brown C.T."/>
            <person name="Hug L.A."/>
            <person name="Sharon I."/>
            <person name="Castelle C.J."/>
            <person name="Probst A.J."/>
            <person name="Thomas B.C."/>
            <person name="Singh A."/>
            <person name="Wilkins M.J."/>
            <person name="Karaoz U."/>
            <person name="Brodie E.L."/>
            <person name="Williams K.H."/>
            <person name="Hubbard S.S."/>
            <person name="Banfield J.F."/>
        </authorList>
    </citation>
    <scope>NUCLEOTIDE SEQUENCE [LARGE SCALE GENOMIC DNA]</scope>
</reference>
<dbReference type="Proteomes" id="UP000177230">
    <property type="component" value="Unassembled WGS sequence"/>
</dbReference>